<dbReference type="InterPro" id="IPR032710">
    <property type="entry name" value="NTF2-like_dom_sf"/>
</dbReference>
<protein>
    <submittedName>
        <fullName evidence="2">Nuclear transport factor 2 family protein</fullName>
    </submittedName>
</protein>
<dbReference type="EMBL" id="JABBFV010000002">
    <property type="protein sequence ID" value="NML09316.1"/>
    <property type="molecule type" value="Genomic_DNA"/>
</dbReference>
<dbReference type="Gene3D" id="3.10.450.50">
    <property type="match status" value="1"/>
</dbReference>
<sequence>MAAHGSLTRRALLSADDERAIHHLLLRYATGIDTRDWPLFRTCFARDCEADYGSFGRWRGPREITEYMEGAHRHMGATLHRISNIVVESCNDEIVARSYVDAILMDQIQGVTHRATGYYDDCLIRTSAGWRISRRKFTMVRAGLDG</sequence>
<dbReference type="AlphaFoldDB" id="A0A7X9WSW6"/>
<feature type="domain" description="SnoaL-like" evidence="1">
    <location>
        <begin position="15"/>
        <end position="136"/>
    </location>
</feature>
<comment type="caution">
    <text evidence="2">The sequence shown here is derived from an EMBL/GenBank/DDBJ whole genome shotgun (WGS) entry which is preliminary data.</text>
</comment>
<name>A0A7X9WSW6_9SPHN</name>
<keyword evidence="3" id="KW-1185">Reference proteome</keyword>
<dbReference type="InterPro" id="IPR037401">
    <property type="entry name" value="SnoaL-like"/>
</dbReference>
<evidence type="ECO:0000313" key="3">
    <source>
        <dbReference type="Proteomes" id="UP000519023"/>
    </source>
</evidence>
<evidence type="ECO:0000259" key="1">
    <source>
        <dbReference type="Pfam" id="PF13577"/>
    </source>
</evidence>
<proteinExistence type="predicted"/>
<evidence type="ECO:0000313" key="2">
    <source>
        <dbReference type="EMBL" id="NML09316.1"/>
    </source>
</evidence>
<dbReference type="Proteomes" id="UP000519023">
    <property type="component" value="Unassembled WGS sequence"/>
</dbReference>
<accession>A0A7X9WSW6</accession>
<dbReference type="SUPFAM" id="SSF54427">
    <property type="entry name" value="NTF2-like"/>
    <property type="match status" value="1"/>
</dbReference>
<reference evidence="2 3" key="1">
    <citation type="submission" date="2020-04" db="EMBL/GenBank/DDBJ databases">
        <title>Sphingobium sp. AR-3-1 isolated from Arctic soil.</title>
        <authorList>
            <person name="Dahal R.H."/>
            <person name="Chaudhary D.K."/>
        </authorList>
    </citation>
    <scope>NUCLEOTIDE SEQUENCE [LARGE SCALE GENOMIC DNA]</scope>
    <source>
        <strain evidence="2 3">AR-3-1</strain>
    </source>
</reference>
<dbReference type="Pfam" id="PF13577">
    <property type="entry name" value="SnoaL_4"/>
    <property type="match status" value="1"/>
</dbReference>
<gene>
    <name evidence="2" type="ORF">HHL08_04040</name>
</gene>
<dbReference type="RefSeq" id="WP_169571191.1">
    <property type="nucleotide sequence ID" value="NZ_JABBFV010000002.1"/>
</dbReference>
<organism evidence="2 3">
    <name type="scientific">Sphingobium psychrophilum</name>
    <dbReference type="NCBI Taxonomy" id="2728834"/>
    <lineage>
        <taxon>Bacteria</taxon>
        <taxon>Pseudomonadati</taxon>
        <taxon>Pseudomonadota</taxon>
        <taxon>Alphaproteobacteria</taxon>
        <taxon>Sphingomonadales</taxon>
        <taxon>Sphingomonadaceae</taxon>
        <taxon>Sphingobium</taxon>
    </lineage>
</organism>